<feature type="transmembrane region" description="Helical" evidence="1">
    <location>
        <begin position="20"/>
        <end position="40"/>
    </location>
</feature>
<protein>
    <submittedName>
        <fullName evidence="2">Uncharacterized protein rps12</fullName>
    </submittedName>
</protein>
<evidence type="ECO:0000313" key="2">
    <source>
        <dbReference type="EMBL" id="AAW82574.1"/>
    </source>
</evidence>
<dbReference type="AlphaFoldDB" id="Q3BAH9"/>
<gene>
    <name evidence="2" type="primary">rps12</name>
</gene>
<reference evidence="2" key="2">
    <citation type="journal article" date="2006" name="Mol. Biol. Evol.">
        <title>The chloroplast genome of Phalaenopsis aphrodite (Orchidaceae): comparative analysis of evolutionary rate with that of grasses and its phylogenetic implications.</title>
        <authorList>
            <person name="Chang C.-C."/>
            <person name="Lin H.-C."/>
            <person name="Lin I.-P."/>
            <person name="Chow T.-Y."/>
            <person name="Chen H.-H."/>
            <person name="Chen W.-H."/>
            <person name="Cheng C.-H."/>
            <person name="Lin C.-Y."/>
            <person name="Liu S.-M."/>
            <person name="Chang C.-C."/>
            <person name="Chaw S.-M."/>
        </authorList>
    </citation>
    <scope>NUCLEOTIDE SEQUENCE</scope>
</reference>
<keyword evidence="1" id="KW-0812">Transmembrane</keyword>
<geneLocation type="chloroplast" evidence="2"/>
<name>Q3BAH9_PHAAO</name>
<keyword evidence="2" id="KW-0150">Chloroplast</keyword>
<proteinExistence type="predicted"/>
<organism evidence="2">
    <name type="scientific">Phalaenopsis aphrodite subsp. formosana</name>
    <name type="common">Moth orchid</name>
    <dbReference type="NCBI Taxonomy" id="308872"/>
    <lineage>
        <taxon>Eukaryota</taxon>
        <taxon>Viridiplantae</taxon>
        <taxon>Streptophyta</taxon>
        <taxon>Embryophyta</taxon>
        <taxon>Tracheophyta</taxon>
        <taxon>Spermatophyta</taxon>
        <taxon>Magnoliopsida</taxon>
        <taxon>Liliopsida</taxon>
        <taxon>Asparagales</taxon>
        <taxon>Orchidaceae</taxon>
        <taxon>Epidendroideae</taxon>
        <taxon>Vandeae</taxon>
        <taxon>Aeridinae</taxon>
        <taxon>Phalaenopsis</taxon>
    </lineage>
</organism>
<accession>Q3BAH9</accession>
<sequence length="77" mass="9270">MKKDTFPFVYSYGNVQYQYYLISIFIFISSFLIINFIRTINLAFVYSEQSELKSFILSRSIKFIIFFLMILRPKDVV</sequence>
<keyword evidence="1" id="KW-1133">Transmembrane helix</keyword>
<reference evidence="2" key="1">
    <citation type="submission" date="2005-02" db="EMBL/GenBank/DDBJ databases">
        <authorList>
            <person name="Lin H.-C."/>
            <person name="Chaw S.-M."/>
            <person name="Lin I.-P."/>
            <person name="Chow T.-Y."/>
            <person name="Chen H.-H."/>
            <person name="Chen W.-H."/>
            <person name="Cheng C.-H."/>
            <person name="Liu S.-M."/>
            <person name="Chang C.-C."/>
            <person name="Chang C.-C."/>
        </authorList>
    </citation>
    <scope>NUCLEOTIDE SEQUENCE</scope>
</reference>
<keyword evidence="1" id="KW-0472">Membrane</keyword>
<evidence type="ECO:0000256" key="1">
    <source>
        <dbReference type="SAM" id="Phobius"/>
    </source>
</evidence>
<dbReference type="EMBL" id="AY916449">
    <property type="protein sequence ID" value="AAW82574.1"/>
    <property type="molecule type" value="Genomic_DNA"/>
</dbReference>
<keyword evidence="2" id="KW-0934">Plastid</keyword>
<dbReference type="RefSeq" id="YP_358639.1">
    <property type="nucleotide sequence ID" value="NC_007499.1"/>
</dbReference>